<name>A0A446ZFZ8_ACICA</name>
<evidence type="ECO:0000313" key="3">
    <source>
        <dbReference type="Proteomes" id="UP000294355"/>
    </source>
</evidence>
<feature type="domain" description="Glycosyl transferase family 25" evidence="1">
    <location>
        <begin position="45"/>
        <end position="184"/>
    </location>
</feature>
<dbReference type="OrthoDB" id="9816113at2"/>
<organism evidence="2 3">
    <name type="scientific">Acinetobacter calcoaceticus</name>
    <dbReference type="NCBI Taxonomy" id="471"/>
    <lineage>
        <taxon>Bacteria</taxon>
        <taxon>Pseudomonadati</taxon>
        <taxon>Pseudomonadota</taxon>
        <taxon>Gammaproteobacteria</taxon>
        <taxon>Moraxellales</taxon>
        <taxon>Moraxellaceae</taxon>
        <taxon>Acinetobacter</taxon>
        <taxon>Acinetobacter calcoaceticus/baumannii complex</taxon>
    </lineage>
</organism>
<dbReference type="InterPro" id="IPR002654">
    <property type="entry name" value="Glyco_trans_25"/>
</dbReference>
<evidence type="ECO:0000313" key="2">
    <source>
        <dbReference type="EMBL" id="VAX43412.1"/>
    </source>
</evidence>
<evidence type="ECO:0000259" key="1">
    <source>
        <dbReference type="Pfam" id="PF01755"/>
    </source>
</evidence>
<keyword evidence="2" id="KW-0808">Transferase</keyword>
<gene>
    <name evidence="2" type="ORF">AC2117_00565</name>
</gene>
<dbReference type="AlphaFoldDB" id="A0A446ZFZ8"/>
<accession>A0A446ZFZ8</accession>
<reference evidence="2 3" key="1">
    <citation type="submission" date="2018-08" db="EMBL/GenBank/DDBJ databases">
        <authorList>
            <person name="Gonzaga-Molto A."/>
        </authorList>
    </citation>
    <scope>NUCLEOTIDE SEQUENCE [LARGE SCALE GENOMIC DNA]</scope>
    <source>
        <strain evidence="2">Acinetobacter calcoaceticus str. 2117</strain>
    </source>
</reference>
<dbReference type="Pfam" id="PF01755">
    <property type="entry name" value="Glyco_transf_25"/>
    <property type="match status" value="1"/>
</dbReference>
<dbReference type="Proteomes" id="UP000294355">
    <property type="component" value="Chromosome"/>
</dbReference>
<dbReference type="RefSeq" id="WP_133971781.1">
    <property type="nucleotide sequence ID" value="NZ_JAZEXT010000011.1"/>
</dbReference>
<dbReference type="GO" id="GO:0016740">
    <property type="term" value="F:transferase activity"/>
    <property type="evidence" value="ECO:0007669"/>
    <property type="project" value="UniProtKB-KW"/>
</dbReference>
<sequence length="255" mass="29375">MKIYVVTIEDEKSPRLSKFLGQNFFEKGNLPITKVGIKGGELSAKEYFEKAVKGRSKPLTPAELGCTLSHLKALELFLELEDEYALIFEDDAILPHDLNLQDLETELKKLNLPKNILLSLGGIQMKESLKVRGILKNEKIFNKDILEVHPHFYNRVNYAVAYIVDREMAKNLIAYHHLIRKADDWSYLFDFSENSHILMTYLVDHPVINLGEKDTQLSAIEGERAKSLDLPKSRYGESINYNFAKLIYKKYPLNK</sequence>
<proteinExistence type="predicted"/>
<dbReference type="EMBL" id="LS999521">
    <property type="protein sequence ID" value="VAX43412.1"/>
    <property type="molecule type" value="Genomic_DNA"/>
</dbReference>
<protein>
    <submittedName>
        <fullName evidence="2">Glycosyltransferase family 25 (LPS biosynthesis protein)</fullName>
    </submittedName>
</protein>